<evidence type="ECO:0000313" key="6">
    <source>
        <dbReference type="EMBL" id="ORY68872.1"/>
    </source>
</evidence>
<dbReference type="InParanoid" id="A0A1Y2EBE1"/>
<dbReference type="PANTHER" id="PTHR10039">
    <property type="entry name" value="AMELOGENIN"/>
    <property type="match status" value="1"/>
</dbReference>
<evidence type="ECO:0000313" key="7">
    <source>
        <dbReference type="Proteomes" id="UP000193689"/>
    </source>
</evidence>
<dbReference type="Gene3D" id="1.20.5.340">
    <property type="match status" value="1"/>
</dbReference>
<evidence type="ECO:0000259" key="4">
    <source>
        <dbReference type="Pfam" id="PF24809"/>
    </source>
</evidence>
<dbReference type="AlphaFoldDB" id="A0A1Y2EBE1"/>
<dbReference type="EMBL" id="MCFJ01000003">
    <property type="protein sequence ID" value="ORY68872.1"/>
    <property type="molecule type" value="Genomic_DNA"/>
</dbReference>
<dbReference type="Pfam" id="PF24809">
    <property type="entry name" value="DUF7708"/>
    <property type="match status" value="1"/>
</dbReference>
<dbReference type="InterPro" id="IPR055530">
    <property type="entry name" value="DUF7104"/>
</dbReference>
<dbReference type="RefSeq" id="XP_040719159.1">
    <property type="nucleotide sequence ID" value="XM_040861830.1"/>
</dbReference>
<dbReference type="Proteomes" id="UP000193689">
    <property type="component" value="Unassembled WGS sequence"/>
</dbReference>
<feature type="domain" description="GPI inositol-deacylase winged helix" evidence="3">
    <location>
        <begin position="579"/>
        <end position="650"/>
    </location>
</feature>
<sequence>MAFAGSLRVSSDNLWNEAVATLGEEITSHIDFDQQKQESLNKLLELTETARRQSLDKAWSFTPKNGEQVIVRDVLAKLVKWVNHFKEVGDIVVQYDPIHAALPWAGVRFLLNVAVGDMNTYSSLVEKTASIAESICRNALVEDILKGSSSSTAEELRHALVKLYAKILTYLTQARTYYRQNTVKRTIKHRISNTSHLESSFIAISEAQKDVDHCCRIFNLQSQLEIQVNLKMMHEKFDAPIVRWTSSLIDIKDNLDTTTKAKILDWISVEPHAKHHRQTRDDILEGTGQWLLEDKTFSKWKDESASSILWLHGIPGSGKSKLASIVIEDAKRAFQRNQGPALAYFYCSQNRGEPGRSDPARITASITRQLSMPKQGGALIEAAIQVHEKRQADDELSSPLTLTESKSLITSLLGHYKDTAVTIVIDALDECDKTTRGDLVTTLEYLLTESPCLLKIFVSSRDDQDIVYKLCRYPTLDLSSNRNAADIDTFVRWKTRRLIENGKLLRDSAKMKELEEKINDKLTSSVHGMFRWASLQLDELCEQHTDSAIEERIGKLPKTLEELYEEIHSRIEKYDSNADRQYAQNALSWLLCSRRTLKSEELLAAVCSRVGSPIPKGQLLDLCCNLVLYDSNVNTFRLSHFSVREFLEKKTNELGEFLSGEDNAKSRFSGWSRSLKRLRRCVAILDLTTRLKFQVIMSAPPSALLVVCVFDIHNLIDQEHWGSLKKKLPRVLESMSYSELLAEFGSIRVLRWCLNNDTDFKITRKLMKAAAGNYGIGKHVMALLLEKRDSEIQITQDVVKAAAGNEGSGKDVMALLPEKRGSEIQITQDVVKAAARNRRDPDHPRCRQGRSRERMER</sequence>
<dbReference type="InterPro" id="IPR054471">
    <property type="entry name" value="GPIID_WHD"/>
</dbReference>
<feature type="domain" description="DUF7708" evidence="4">
    <location>
        <begin position="74"/>
        <end position="213"/>
    </location>
</feature>
<dbReference type="Gene3D" id="3.40.50.300">
    <property type="entry name" value="P-loop containing nucleotide triphosphate hydrolases"/>
    <property type="match status" value="1"/>
</dbReference>
<feature type="compositionally biased region" description="Basic and acidic residues" evidence="2">
    <location>
        <begin position="837"/>
        <end position="857"/>
    </location>
</feature>
<dbReference type="Pfam" id="PF24883">
    <property type="entry name" value="NPHP3_N"/>
    <property type="match status" value="1"/>
</dbReference>
<proteinExistence type="predicted"/>
<feature type="domain" description="Nephrocystin 3-like N-terminal" evidence="5">
    <location>
        <begin position="286"/>
        <end position="461"/>
    </location>
</feature>
<dbReference type="InterPro" id="IPR056884">
    <property type="entry name" value="NPHP3-like_N"/>
</dbReference>
<accession>A0A1Y2EBE1</accession>
<evidence type="ECO:0000256" key="2">
    <source>
        <dbReference type="SAM" id="MobiDB-lite"/>
    </source>
</evidence>
<dbReference type="PANTHER" id="PTHR10039:SF16">
    <property type="entry name" value="GPI INOSITOL-DEACYLASE"/>
    <property type="match status" value="1"/>
</dbReference>
<dbReference type="Pfam" id="PF23397">
    <property type="entry name" value="DUF7104"/>
    <property type="match status" value="3"/>
</dbReference>
<dbReference type="STRING" id="1141098.A0A1Y2EBE1"/>
<reference evidence="6 7" key="1">
    <citation type="submission" date="2016-07" db="EMBL/GenBank/DDBJ databases">
        <title>Pervasive Adenine N6-methylation of Active Genes in Fungi.</title>
        <authorList>
            <consortium name="DOE Joint Genome Institute"/>
            <person name="Mondo S.J."/>
            <person name="Dannebaum R.O."/>
            <person name="Kuo R.C."/>
            <person name="Labutti K."/>
            <person name="Haridas S."/>
            <person name="Kuo A."/>
            <person name="Salamov A."/>
            <person name="Ahrendt S.R."/>
            <person name="Lipzen A."/>
            <person name="Sullivan W."/>
            <person name="Andreopoulos W.B."/>
            <person name="Clum A."/>
            <person name="Lindquist E."/>
            <person name="Daum C."/>
            <person name="Ramamoorthy G.K."/>
            <person name="Gryganskyi A."/>
            <person name="Culley D."/>
            <person name="Magnuson J.K."/>
            <person name="James T.Y."/>
            <person name="O'Malley M.A."/>
            <person name="Stajich J.E."/>
            <person name="Spatafora J.W."/>
            <person name="Visel A."/>
            <person name="Grigoriev I.V."/>
        </authorList>
    </citation>
    <scope>NUCLEOTIDE SEQUENCE [LARGE SCALE GENOMIC DNA]</scope>
    <source>
        <strain evidence="6 7">CBS 129021</strain>
    </source>
</reference>
<dbReference type="InterPro" id="IPR027417">
    <property type="entry name" value="P-loop_NTPase"/>
</dbReference>
<dbReference type="GeneID" id="63778042"/>
<evidence type="ECO:0000259" key="5">
    <source>
        <dbReference type="Pfam" id="PF24883"/>
    </source>
</evidence>
<dbReference type="InterPro" id="IPR056125">
    <property type="entry name" value="DUF7708"/>
</dbReference>
<evidence type="ECO:0000259" key="3">
    <source>
        <dbReference type="Pfam" id="PF22939"/>
    </source>
</evidence>
<dbReference type="OrthoDB" id="7464126at2759"/>
<protein>
    <submittedName>
        <fullName evidence="6">Uncharacterized protein</fullName>
    </submittedName>
</protein>
<dbReference type="Pfam" id="PF22939">
    <property type="entry name" value="WHD_GPIID"/>
    <property type="match status" value="1"/>
</dbReference>
<name>A0A1Y2EBE1_9PEZI</name>
<gene>
    <name evidence="6" type="ORF">BCR38DRAFT_455710</name>
</gene>
<keyword evidence="1" id="KW-0677">Repeat</keyword>
<organism evidence="6 7">
    <name type="scientific">Pseudomassariella vexata</name>
    <dbReference type="NCBI Taxonomy" id="1141098"/>
    <lineage>
        <taxon>Eukaryota</taxon>
        <taxon>Fungi</taxon>
        <taxon>Dikarya</taxon>
        <taxon>Ascomycota</taxon>
        <taxon>Pezizomycotina</taxon>
        <taxon>Sordariomycetes</taxon>
        <taxon>Xylariomycetidae</taxon>
        <taxon>Amphisphaeriales</taxon>
        <taxon>Pseudomassariaceae</taxon>
        <taxon>Pseudomassariella</taxon>
    </lineage>
</organism>
<feature type="region of interest" description="Disordered" evidence="2">
    <location>
        <begin position="832"/>
        <end position="857"/>
    </location>
</feature>
<comment type="caution">
    <text evidence="6">The sequence shown here is derived from an EMBL/GenBank/DDBJ whole genome shotgun (WGS) entry which is preliminary data.</text>
</comment>
<dbReference type="SUPFAM" id="SSF52540">
    <property type="entry name" value="P-loop containing nucleoside triphosphate hydrolases"/>
    <property type="match status" value="1"/>
</dbReference>
<evidence type="ECO:0000256" key="1">
    <source>
        <dbReference type="ARBA" id="ARBA00022737"/>
    </source>
</evidence>
<keyword evidence="7" id="KW-1185">Reference proteome</keyword>